<sequence>MSDSVLDLHLHQAHQALQQGKVNTVELVEHALERAHEVRHYTNAFVQIHSFPAMARAQALKNQPVTTRLQGIPLAHKDCLAHAGQTMGVGSPLQRQPAHIDSTAISRLQEQGAIEIGTLHLSEVIAGPSGNNVFLGDCHNAWNAAYISGGSSSGSAVAVATGSVYAALGTDTGGSVRIPAALNGLFGVKPTFGRVSRYGAFPRSASSDVLGPLARSAKDCAIVLDTIAGPDPYDSDTMGIPKPDYVAGLEQAHEGSRLGVFQTGTDIDEDVQTCFEHLLSLASSKWGQLVNRHSDDWQQLYALGDVLSKVEAAQVHSASMADQPEQYSKGVFTRTEPGLLLPATRYIETQQLRPLLMQRFVQQAFAQVDVLLLPTLPICTPLIKDIDMEAQGQVHHLVPRLTRLTRPFSYLGLPVVSMPMGLDSRGMPVGVQLVGRPYAESRLLSVAHHLSLLLDWSFKPSQLMRQLKESAHASP</sequence>
<evidence type="ECO:0000313" key="2">
    <source>
        <dbReference type="EMBL" id="MDN4121438.1"/>
    </source>
</evidence>
<gene>
    <name evidence="2" type="ORF">LMS43_09070</name>
</gene>
<dbReference type="PANTHER" id="PTHR11895">
    <property type="entry name" value="TRANSAMIDASE"/>
    <property type="match status" value="1"/>
</dbReference>
<dbReference type="InterPro" id="IPR020556">
    <property type="entry name" value="Amidase_CS"/>
</dbReference>
<accession>A0ABT8EJH3</accession>
<comment type="caution">
    <text evidence="2">The sequence shown here is derived from an EMBL/GenBank/DDBJ whole genome shotgun (WGS) entry which is preliminary data.</text>
</comment>
<reference evidence="2" key="1">
    <citation type="submission" date="2021-11" db="EMBL/GenBank/DDBJ databases">
        <title>Draft genome sequence of Alcaligenes endophyticus type strain CCUG 75668T.</title>
        <authorList>
            <person name="Salva-Serra F."/>
            <person name="Duran R.E."/>
            <person name="Seeger M."/>
            <person name="Moore E.R.B."/>
            <person name="Jaen-Luchoro D."/>
        </authorList>
    </citation>
    <scope>NUCLEOTIDE SEQUENCE</scope>
    <source>
        <strain evidence="2">CCUG 75668</strain>
    </source>
</reference>
<dbReference type="PROSITE" id="PS00571">
    <property type="entry name" value="AMIDASES"/>
    <property type="match status" value="1"/>
</dbReference>
<dbReference type="EMBL" id="JAJHNU010000002">
    <property type="protein sequence ID" value="MDN4121438.1"/>
    <property type="molecule type" value="Genomic_DNA"/>
</dbReference>
<evidence type="ECO:0000259" key="1">
    <source>
        <dbReference type="Pfam" id="PF01425"/>
    </source>
</evidence>
<dbReference type="SUPFAM" id="SSF75304">
    <property type="entry name" value="Amidase signature (AS) enzymes"/>
    <property type="match status" value="1"/>
</dbReference>
<dbReference type="Gene3D" id="3.90.1300.10">
    <property type="entry name" value="Amidase signature (AS) domain"/>
    <property type="match status" value="1"/>
</dbReference>
<dbReference type="InterPro" id="IPR036928">
    <property type="entry name" value="AS_sf"/>
</dbReference>
<organism evidence="2 3">
    <name type="scientific">Alcaligenes endophyticus</name>
    <dbReference type="NCBI Taxonomy" id="1929088"/>
    <lineage>
        <taxon>Bacteria</taxon>
        <taxon>Pseudomonadati</taxon>
        <taxon>Pseudomonadota</taxon>
        <taxon>Betaproteobacteria</taxon>
        <taxon>Burkholderiales</taxon>
        <taxon>Alcaligenaceae</taxon>
        <taxon>Alcaligenes</taxon>
    </lineage>
</organism>
<name>A0ABT8EJH3_9BURK</name>
<dbReference type="PANTHER" id="PTHR11895:SF176">
    <property type="entry name" value="AMIDASE AMID-RELATED"/>
    <property type="match status" value="1"/>
</dbReference>
<feature type="domain" description="Amidase" evidence="1">
    <location>
        <begin position="26"/>
        <end position="444"/>
    </location>
</feature>
<protein>
    <submittedName>
        <fullName evidence="2">Amidase</fullName>
    </submittedName>
</protein>
<dbReference type="InterPro" id="IPR023631">
    <property type="entry name" value="Amidase_dom"/>
</dbReference>
<dbReference type="Proteomes" id="UP001168613">
    <property type="component" value="Unassembled WGS sequence"/>
</dbReference>
<keyword evidence="3" id="KW-1185">Reference proteome</keyword>
<proteinExistence type="predicted"/>
<dbReference type="RefSeq" id="WP_266124118.1">
    <property type="nucleotide sequence ID" value="NZ_JAJHNU010000002.1"/>
</dbReference>
<dbReference type="InterPro" id="IPR000120">
    <property type="entry name" value="Amidase"/>
</dbReference>
<evidence type="ECO:0000313" key="3">
    <source>
        <dbReference type="Proteomes" id="UP001168613"/>
    </source>
</evidence>
<dbReference type="Pfam" id="PF01425">
    <property type="entry name" value="Amidase"/>
    <property type="match status" value="1"/>
</dbReference>